<dbReference type="AlphaFoldDB" id="A0A7J5TYM7"/>
<proteinExistence type="inferred from homology"/>
<dbReference type="EMBL" id="WELI01000005">
    <property type="protein sequence ID" value="KAB7730047.1"/>
    <property type="molecule type" value="Genomic_DNA"/>
</dbReference>
<dbReference type="SUPFAM" id="SSF117070">
    <property type="entry name" value="LEA14-like"/>
    <property type="match status" value="2"/>
</dbReference>
<dbReference type="SMART" id="SM00769">
    <property type="entry name" value="WHy"/>
    <property type="match status" value="2"/>
</dbReference>
<dbReference type="Gene3D" id="2.60.40.1820">
    <property type="match status" value="2"/>
</dbReference>
<evidence type="ECO:0000313" key="3">
    <source>
        <dbReference type="EMBL" id="KAB7730047.1"/>
    </source>
</evidence>
<gene>
    <name evidence="3" type="ORF">F5984_12750</name>
</gene>
<keyword evidence="4" id="KW-1185">Reference proteome</keyword>
<sequence length="302" mass="33944">MKKGWIVALLLLFVGAIGAYVWYSRLKHEAQTEGGAYDDTLKPRLEMSTIEITNMDDDVITMNVKMLIDNPLPVGFKANKLRYTVYIAKTPIIEESYAKTVEIEPGDSTFITLPMKLQNKKMMAVLNALEQKDVDSTTYGVRAAFDLDVPVLGERTFTQTFEKRLPTVYVPKIKIEDLDFGKMGLKRTDVAAKVSIENRNSFPIQFTDTHYRVSIDGKEIAEGHQPEPVLIKKQATTSVVFPVTMKPGNTLSLLPKMLFNKKDTPFLVTMQSKLIAEGGNKMLNESRMNTVVRGTLADLKKD</sequence>
<feature type="domain" description="Water stress and hypersensitive response" evidence="2">
    <location>
        <begin position="173"/>
        <end position="291"/>
    </location>
</feature>
<dbReference type="PANTHER" id="PTHR31459">
    <property type="match status" value="1"/>
</dbReference>
<evidence type="ECO:0000313" key="4">
    <source>
        <dbReference type="Proteomes" id="UP000488299"/>
    </source>
</evidence>
<organism evidence="3 4">
    <name type="scientific">Rudanella paleaurantiibacter</name>
    <dbReference type="NCBI Taxonomy" id="2614655"/>
    <lineage>
        <taxon>Bacteria</taxon>
        <taxon>Pseudomonadati</taxon>
        <taxon>Bacteroidota</taxon>
        <taxon>Cytophagia</taxon>
        <taxon>Cytophagales</taxon>
        <taxon>Cytophagaceae</taxon>
        <taxon>Rudanella</taxon>
    </lineage>
</organism>
<dbReference type="PANTHER" id="PTHR31459:SF2">
    <property type="entry name" value="OS03G0843300 PROTEIN"/>
    <property type="match status" value="1"/>
</dbReference>
<accession>A0A7J5TYM7</accession>
<dbReference type="RefSeq" id="WP_152124663.1">
    <property type="nucleotide sequence ID" value="NZ_WELI01000005.1"/>
</dbReference>
<protein>
    <submittedName>
        <fullName evidence="3">Permease</fullName>
    </submittedName>
</protein>
<dbReference type="Pfam" id="PF03168">
    <property type="entry name" value="LEA_2"/>
    <property type="match status" value="2"/>
</dbReference>
<dbReference type="Proteomes" id="UP000488299">
    <property type="component" value="Unassembled WGS sequence"/>
</dbReference>
<dbReference type="InterPro" id="IPR045043">
    <property type="entry name" value="Lea14-like"/>
</dbReference>
<dbReference type="GO" id="GO:0009269">
    <property type="term" value="P:response to desiccation"/>
    <property type="evidence" value="ECO:0007669"/>
    <property type="project" value="InterPro"/>
</dbReference>
<evidence type="ECO:0000259" key="2">
    <source>
        <dbReference type="SMART" id="SM00769"/>
    </source>
</evidence>
<dbReference type="InterPro" id="IPR004864">
    <property type="entry name" value="LEA_2"/>
</dbReference>
<comment type="similarity">
    <text evidence="1">Belongs to the LEA type 2 family.</text>
</comment>
<name>A0A7J5TYM7_9BACT</name>
<evidence type="ECO:0000256" key="1">
    <source>
        <dbReference type="ARBA" id="ARBA00005960"/>
    </source>
</evidence>
<comment type="caution">
    <text evidence="3">The sequence shown here is derived from an EMBL/GenBank/DDBJ whole genome shotgun (WGS) entry which is preliminary data.</text>
</comment>
<reference evidence="3 4" key="1">
    <citation type="submission" date="2019-10" db="EMBL/GenBank/DDBJ databases">
        <title>Rudanella paleaurantiibacter sp. nov., isolated from sludge.</title>
        <authorList>
            <person name="Xu S.Q."/>
        </authorList>
    </citation>
    <scope>NUCLEOTIDE SEQUENCE [LARGE SCALE GENOMIC DNA]</scope>
    <source>
        <strain evidence="3 4">HX-22-17</strain>
    </source>
</reference>
<dbReference type="InterPro" id="IPR013990">
    <property type="entry name" value="WHy-dom"/>
</dbReference>
<feature type="domain" description="Water stress and hypersensitive response" evidence="2">
    <location>
        <begin position="45"/>
        <end position="164"/>
    </location>
</feature>